<keyword evidence="3" id="KW-1185">Reference proteome</keyword>
<evidence type="ECO:0000313" key="3">
    <source>
        <dbReference type="Proteomes" id="UP001501588"/>
    </source>
</evidence>
<accession>A0ABN1F074</accession>
<evidence type="ECO:0008006" key="4">
    <source>
        <dbReference type="Google" id="ProtNLM"/>
    </source>
</evidence>
<proteinExistence type="predicted"/>
<dbReference type="PANTHER" id="PTHR37691:SF1">
    <property type="entry name" value="BLR3518 PROTEIN"/>
    <property type="match status" value="1"/>
</dbReference>
<keyword evidence="1" id="KW-0732">Signal</keyword>
<protein>
    <recommendedName>
        <fullName evidence="4">DsrE/DsrF-like family protein</fullName>
    </recommendedName>
</protein>
<dbReference type="Gene3D" id="3.40.1260.10">
    <property type="entry name" value="DsrEFH-like"/>
    <property type="match status" value="1"/>
</dbReference>
<feature type="signal peptide" evidence="1">
    <location>
        <begin position="1"/>
        <end position="20"/>
    </location>
</feature>
<dbReference type="InterPro" id="IPR027396">
    <property type="entry name" value="DsrEFH-like"/>
</dbReference>
<dbReference type="RefSeq" id="WP_343894770.1">
    <property type="nucleotide sequence ID" value="NZ_BAAAFZ010000017.1"/>
</dbReference>
<comment type="caution">
    <text evidence="2">The sequence shown here is derived from an EMBL/GenBank/DDBJ whole genome shotgun (WGS) entry which is preliminary data.</text>
</comment>
<dbReference type="Proteomes" id="UP001501588">
    <property type="component" value="Unassembled WGS sequence"/>
</dbReference>
<dbReference type="EMBL" id="BAAAFZ010000017">
    <property type="protein sequence ID" value="GAA0578932.1"/>
    <property type="molecule type" value="Genomic_DNA"/>
</dbReference>
<dbReference type="SUPFAM" id="SSF75169">
    <property type="entry name" value="DsrEFH-like"/>
    <property type="match status" value="1"/>
</dbReference>
<dbReference type="InterPro" id="IPR003787">
    <property type="entry name" value="Sulphur_relay_DsrE/F-like"/>
</dbReference>
<evidence type="ECO:0000313" key="2">
    <source>
        <dbReference type="EMBL" id="GAA0578932.1"/>
    </source>
</evidence>
<organism evidence="2 3">
    <name type="scientific">Craurococcus roseus</name>
    <dbReference type="NCBI Taxonomy" id="77585"/>
    <lineage>
        <taxon>Bacteria</taxon>
        <taxon>Pseudomonadati</taxon>
        <taxon>Pseudomonadota</taxon>
        <taxon>Alphaproteobacteria</taxon>
        <taxon>Acetobacterales</taxon>
        <taxon>Acetobacteraceae</taxon>
        <taxon>Craurococcus</taxon>
    </lineage>
</organism>
<evidence type="ECO:0000256" key="1">
    <source>
        <dbReference type="SAM" id="SignalP"/>
    </source>
</evidence>
<sequence length="151" mass="16176">MKRSRRAILAAMAAFPLAAAGGVRQTPLAEPRPSPEAPRRIVVSLPEGDPARANAVLSNLVNIQAFYGQDLVEILVVAYGPGVRHLLRAESQVAERVASLQAYGIEFVACGATLDTLGLPPEAVLPEVQVVENGLPEVVERQLMGWVHLRP</sequence>
<dbReference type="PANTHER" id="PTHR37691">
    <property type="entry name" value="BLR3518 PROTEIN"/>
    <property type="match status" value="1"/>
</dbReference>
<dbReference type="Pfam" id="PF02635">
    <property type="entry name" value="DsrE"/>
    <property type="match status" value="1"/>
</dbReference>
<gene>
    <name evidence="2" type="ORF">GCM10009416_16750</name>
</gene>
<reference evidence="2 3" key="1">
    <citation type="journal article" date="2019" name="Int. J. Syst. Evol. Microbiol.">
        <title>The Global Catalogue of Microorganisms (GCM) 10K type strain sequencing project: providing services to taxonomists for standard genome sequencing and annotation.</title>
        <authorList>
            <consortium name="The Broad Institute Genomics Platform"/>
            <consortium name="The Broad Institute Genome Sequencing Center for Infectious Disease"/>
            <person name="Wu L."/>
            <person name="Ma J."/>
        </authorList>
    </citation>
    <scope>NUCLEOTIDE SEQUENCE [LARGE SCALE GENOMIC DNA]</scope>
    <source>
        <strain evidence="2 3">JCM 9933</strain>
    </source>
</reference>
<feature type="chain" id="PRO_5045118096" description="DsrE/DsrF-like family protein" evidence="1">
    <location>
        <begin position="21"/>
        <end position="151"/>
    </location>
</feature>
<name>A0ABN1F074_9PROT</name>